<dbReference type="SUPFAM" id="SSF53613">
    <property type="entry name" value="Ribokinase-like"/>
    <property type="match status" value="1"/>
</dbReference>
<dbReference type="InterPro" id="IPR011611">
    <property type="entry name" value="PfkB_dom"/>
</dbReference>
<feature type="domain" description="Carbohydrate kinase PfkB" evidence="3">
    <location>
        <begin position="196"/>
        <end position="496"/>
    </location>
</feature>
<dbReference type="Pfam" id="PF01467">
    <property type="entry name" value="CTP_transf_like"/>
    <property type="match status" value="1"/>
</dbReference>
<dbReference type="Gene3D" id="3.40.1190.20">
    <property type="match status" value="1"/>
</dbReference>
<evidence type="ECO:0000313" key="6">
    <source>
        <dbReference type="Proteomes" id="UP000191931"/>
    </source>
</evidence>
<keyword evidence="5" id="KW-0808">Transferase</keyword>
<accession>A0A1W1HEH2</accession>
<dbReference type="PANTHER" id="PTHR46969:SF1">
    <property type="entry name" value="BIFUNCTIONAL PROTEIN HLDE"/>
    <property type="match status" value="1"/>
</dbReference>
<dbReference type="Gene3D" id="3.40.50.620">
    <property type="entry name" value="HUPs"/>
    <property type="match status" value="1"/>
</dbReference>
<dbReference type="AlphaFoldDB" id="A0A1W1HEH2"/>
<proteinExistence type="predicted"/>
<dbReference type="GO" id="GO:0033786">
    <property type="term" value="F:heptose-1-phosphate adenylyltransferase activity"/>
    <property type="evidence" value="ECO:0007669"/>
    <property type="project" value="TreeGrafter"/>
</dbReference>
<dbReference type="EMBL" id="FWEV01000171">
    <property type="protein sequence ID" value="SLM30901.1"/>
    <property type="molecule type" value="Genomic_DNA"/>
</dbReference>
<dbReference type="GO" id="GO:0033785">
    <property type="term" value="F:heptose 7-phosphate kinase activity"/>
    <property type="evidence" value="ECO:0007669"/>
    <property type="project" value="TreeGrafter"/>
</dbReference>
<keyword evidence="1" id="KW-0511">Multifunctional enzyme</keyword>
<dbReference type="SUPFAM" id="SSF52374">
    <property type="entry name" value="Nucleotidylyl transferase"/>
    <property type="match status" value="1"/>
</dbReference>
<evidence type="ECO:0000256" key="1">
    <source>
        <dbReference type="ARBA" id="ARBA00023268"/>
    </source>
</evidence>
<dbReference type="OrthoDB" id="9779730at2"/>
<keyword evidence="2" id="KW-0119">Carbohydrate metabolism</keyword>
<evidence type="ECO:0000256" key="2">
    <source>
        <dbReference type="ARBA" id="ARBA00023277"/>
    </source>
</evidence>
<dbReference type="STRING" id="1246637.MTBBW1_2520002"/>
<evidence type="ECO:0000313" key="5">
    <source>
        <dbReference type="EMBL" id="SLM30901.1"/>
    </source>
</evidence>
<sequence>MSQVSKKILTLNELSIKIQELKLKKFTIVHCHGVFDLLHIGHIRYFKHAKNMGDILVVTLTPDRYVDKGPHRPAFPEQLRVEAVASLDYVDFVALNLWDTAEKTLQKILPNVYVKGSEFKIPQSDPTGKMGREAKICEQIKCRLTFTDDIIFSSTNLINRYFSSFSSEIQGYLSFFKKRHSIEKINFILNRMKELKILIVGDAIIDDYHYCEALGKSSKDPILALQYKSNDMFAGGACAVANHLAEFSRSVTLLTVLGENDSHETFIKSRLKNNILPIFIEKPDRCTPLKRRFIDCYSTNKLFEVCFLDSTPLTDDRDTFMAETICQASMDCDLVVVSDFGHGAVGTKCVETLNNLQKPVAVNTQANAANRGFNTISKYPGKKMACIAEHELRLECRDDRTPVRPLIERLASRLELDMLIVTRGHLGCEIYSSDIPEFISVPSFITRVTDRIGAGDAFLSMAAMGYALKLEPELSGFLGIIMGSLAIGVIGNQKPITESEIKAFITSLLK</sequence>
<dbReference type="GO" id="GO:0005829">
    <property type="term" value="C:cytosol"/>
    <property type="evidence" value="ECO:0007669"/>
    <property type="project" value="TreeGrafter"/>
</dbReference>
<dbReference type="Proteomes" id="UP000191931">
    <property type="component" value="Unassembled WGS sequence"/>
</dbReference>
<reference evidence="5 6" key="1">
    <citation type="submission" date="2017-03" db="EMBL/GenBank/DDBJ databases">
        <authorList>
            <person name="Afonso C.L."/>
            <person name="Miller P.J."/>
            <person name="Scott M.A."/>
            <person name="Spackman E."/>
            <person name="Goraichik I."/>
            <person name="Dimitrov K.M."/>
            <person name="Suarez D.L."/>
            <person name="Swayne D.E."/>
        </authorList>
    </citation>
    <scope>NUCLEOTIDE SEQUENCE [LARGE SCALE GENOMIC DNA]</scope>
    <source>
        <strain evidence="5">PRJEB14757</strain>
    </source>
</reference>
<gene>
    <name evidence="5" type="ORF">MTBBW1_2520002</name>
</gene>
<protein>
    <submittedName>
        <fullName evidence="5">Cytidyltransferase-related domain protein</fullName>
    </submittedName>
</protein>
<dbReference type="PANTHER" id="PTHR46969">
    <property type="entry name" value="BIFUNCTIONAL PROTEIN HLDE"/>
    <property type="match status" value="1"/>
</dbReference>
<organism evidence="5 6">
    <name type="scientific">Desulfamplus magnetovallimortis</name>
    <dbReference type="NCBI Taxonomy" id="1246637"/>
    <lineage>
        <taxon>Bacteria</taxon>
        <taxon>Pseudomonadati</taxon>
        <taxon>Thermodesulfobacteriota</taxon>
        <taxon>Desulfobacteria</taxon>
        <taxon>Desulfobacterales</taxon>
        <taxon>Desulfobacteraceae</taxon>
        <taxon>Desulfamplus</taxon>
    </lineage>
</organism>
<name>A0A1W1HEH2_9BACT</name>
<dbReference type="RefSeq" id="WP_080809523.1">
    <property type="nucleotide sequence ID" value="NZ_LT828568.1"/>
</dbReference>
<evidence type="ECO:0000259" key="4">
    <source>
        <dbReference type="Pfam" id="PF01467"/>
    </source>
</evidence>
<dbReference type="InterPro" id="IPR014729">
    <property type="entry name" value="Rossmann-like_a/b/a_fold"/>
</dbReference>
<evidence type="ECO:0000259" key="3">
    <source>
        <dbReference type="Pfam" id="PF00294"/>
    </source>
</evidence>
<feature type="domain" description="Cytidyltransferase-like" evidence="4">
    <location>
        <begin position="32"/>
        <end position="121"/>
    </location>
</feature>
<dbReference type="NCBIfam" id="TIGR00125">
    <property type="entry name" value="cyt_tran_rel"/>
    <property type="match status" value="1"/>
</dbReference>
<keyword evidence="6" id="KW-1185">Reference proteome</keyword>
<dbReference type="InterPro" id="IPR029056">
    <property type="entry name" value="Ribokinase-like"/>
</dbReference>
<dbReference type="Pfam" id="PF00294">
    <property type="entry name" value="PfkB"/>
    <property type="match status" value="1"/>
</dbReference>
<dbReference type="InterPro" id="IPR004821">
    <property type="entry name" value="Cyt_trans-like"/>
</dbReference>